<evidence type="ECO:0000256" key="6">
    <source>
        <dbReference type="SAM" id="Phobius"/>
    </source>
</evidence>
<evidence type="ECO:0000313" key="7">
    <source>
        <dbReference type="EMBL" id="OGY88214.1"/>
    </source>
</evidence>
<feature type="transmembrane region" description="Helical" evidence="6">
    <location>
        <begin position="357"/>
        <end position="377"/>
    </location>
</feature>
<accession>A0A1G2BGC2</accession>
<evidence type="ECO:0000256" key="5">
    <source>
        <dbReference type="ARBA" id="ARBA00023136"/>
    </source>
</evidence>
<reference evidence="7 8" key="1">
    <citation type="journal article" date="2016" name="Nat. Commun.">
        <title>Thousands of microbial genomes shed light on interconnected biogeochemical processes in an aquifer system.</title>
        <authorList>
            <person name="Anantharaman K."/>
            <person name="Brown C.T."/>
            <person name="Hug L.A."/>
            <person name="Sharon I."/>
            <person name="Castelle C.J."/>
            <person name="Probst A.J."/>
            <person name="Thomas B.C."/>
            <person name="Singh A."/>
            <person name="Wilkins M.J."/>
            <person name="Karaoz U."/>
            <person name="Brodie E.L."/>
            <person name="Williams K.H."/>
            <person name="Hubbard S.S."/>
            <person name="Banfield J.F."/>
        </authorList>
    </citation>
    <scope>NUCLEOTIDE SEQUENCE [LARGE SCALE GENOMIC DNA]</scope>
</reference>
<sequence>MSLVKKVFKNATYLLIARALFRFLTALVMIYAARYLTKEEYGMYGTALAWSNVFLALNDLGMSTLIVREAARDEKKMALYFGNTLVVEIILSIFFFFLTLIIGIGLHYDYTTLVLIAILSGAGLVFEFRKVARGAFRVIFEMKFVALMEIANGALYFITTILIISFIQNTNTGLLALAHTRLWVNVLVVVILLLATLRYVKPKFSLSALWPMIKQSYVFTLYNMFFMLYFQVDQIIISIMQDAKAVGAYTAPSNIVTFFLFIPLMIFQVTMPLMYRYSKDNLEQYKRINHALWRYLCAFGIPAGVGIALLAPQIMTLVYHNKYQSSSALLMVMGIFLSVRFLGISQGNSMTTTDRQGLRATIQLLSVVLNIILDIILIKFYGILGAGIATLITECVIDGTYLIYSARFLQESLGRNLLSILPVGAATVGMGLAVFLAKPYLHVIVIILLGMMVYLFLLWLLRFFKPFDKNIMRQIILKNK</sequence>
<dbReference type="InterPro" id="IPR002797">
    <property type="entry name" value="Polysacc_synth"/>
</dbReference>
<dbReference type="AlphaFoldDB" id="A0A1G2BGC2"/>
<dbReference type="PANTHER" id="PTHR30250">
    <property type="entry name" value="PST FAMILY PREDICTED COLANIC ACID TRANSPORTER"/>
    <property type="match status" value="1"/>
</dbReference>
<gene>
    <name evidence="7" type="ORF">A2319_03425</name>
</gene>
<dbReference type="EMBL" id="MHKI01000003">
    <property type="protein sequence ID" value="OGY88214.1"/>
    <property type="molecule type" value="Genomic_DNA"/>
</dbReference>
<protein>
    <submittedName>
        <fullName evidence="7">Uncharacterized protein</fullName>
    </submittedName>
</protein>
<feature type="transmembrane region" description="Helical" evidence="6">
    <location>
        <begin position="12"/>
        <end position="36"/>
    </location>
</feature>
<dbReference type="Proteomes" id="UP000176420">
    <property type="component" value="Unassembled WGS sequence"/>
</dbReference>
<dbReference type="Pfam" id="PF01943">
    <property type="entry name" value="Polysacc_synt"/>
    <property type="match status" value="1"/>
</dbReference>
<evidence type="ECO:0000256" key="2">
    <source>
        <dbReference type="ARBA" id="ARBA00022475"/>
    </source>
</evidence>
<feature type="transmembrane region" description="Helical" evidence="6">
    <location>
        <begin position="255"/>
        <end position="275"/>
    </location>
</feature>
<dbReference type="InterPro" id="IPR050833">
    <property type="entry name" value="Poly_Biosynth_Transport"/>
</dbReference>
<evidence type="ECO:0000256" key="3">
    <source>
        <dbReference type="ARBA" id="ARBA00022692"/>
    </source>
</evidence>
<keyword evidence="2" id="KW-1003">Cell membrane</keyword>
<feature type="transmembrane region" description="Helical" evidence="6">
    <location>
        <begin position="383"/>
        <end position="404"/>
    </location>
</feature>
<evidence type="ECO:0000256" key="4">
    <source>
        <dbReference type="ARBA" id="ARBA00022989"/>
    </source>
</evidence>
<feature type="transmembrane region" description="Helical" evidence="6">
    <location>
        <begin position="182"/>
        <end position="200"/>
    </location>
</feature>
<evidence type="ECO:0000313" key="8">
    <source>
        <dbReference type="Proteomes" id="UP000176420"/>
    </source>
</evidence>
<feature type="transmembrane region" description="Helical" evidence="6">
    <location>
        <begin position="327"/>
        <end position="345"/>
    </location>
</feature>
<feature type="transmembrane region" description="Helical" evidence="6">
    <location>
        <begin position="221"/>
        <end position="240"/>
    </location>
</feature>
<feature type="transmembrane region" description="Helical" evidence="6">
    <location>
        <begin position="443"/>
        <end position="464"/>
    </location>
</feature>
<dbReference type="CDD" id="cd13128">
    <property type="entry name" value="MATE_Wzx_like"/>
    <property type="match status" value="1"/>
</dbReference>
<organism evidence="7 8">
    <name type="scientific">Candidatus Kerfeldbacteria bacterium RIFOXYB2_FULL_38_14</name>
    <dbReference type="NCBI Taxonomy" id="1798547"/>
    <lineage>
        <taxon>Bacteria</taxon>
        <taxon>Candidatus Kerfeldiibacteriota</taxon>
    </lineage>
</organism>
<comment type="caution">
    <text evidence="7">The sequence shown here is derived from an EMBL/GenBank/DDBJ whole genome shotgun (WGS) entry which is preliminary data.</text>
</comment>
<keyword evidence="4 6" id="KW-1133">Transmembrane helix</keyword>
<feature type="transmembrane region" description="Helical" evidence="6">
    <location>
        <begin position="79"/>
        <end position="104"/>
    </location>
</feature>
<feature type="transmembrane region" description="Helical" evidence="6">
    <location>
        <begin position="416"/>
        <end position="437"/>
    </location>
</feature>
<dbReference type="PANTHER" id="PTHR30250:SF11">
    <property type="entry name" value="O-ANTIGEN TRANSPORTER-RELATED"/>
    <property type="match status" value="1"/>
</dbReference>
<feature type="transmembrane region" description="Helical" evidence="6">
    <location>
        <begin position="110"/>
        <end position="132"/>
    </location>
</feature>
<keyword evidence="5 6" id="KW-0472">Membrane</keyword>
<comment type="subcellular location">
    <subcellularLocation>
        <location evidence="1">Cell membrane</location>
        <topology evidence="1">Multi-pass membrane protein</topology>
    </subcellularLocation>
</comment>
<proteinExistence type="predicted"/>
<feature type="transmembrane region" description="Helical" evidence="6">
    <location>
        <begin position="144"/>
        <end position="167"/>
    </location>
</feature>
<name>A0A1G2BGC2_9BACT</name>
<keyword evidence="3 6" id="KW-0812">Transmembrane</keyword>
<feature type="transmembrane region" description="Helical" evidence="6">
    <location>
        <begin position="295"/>
        <end position="315"/>
    </location>
</feature>
<feature type="transmembrane region" description="Helical" evidence="6">
    <location>
        <begin position="48"/>
        <end position="67"/>
    </location>
</feature>
<dbReference type="GO" id="GO:0005886">
    <property type="term" value="C:plasma membrane"/>
    <property type="evidence" value="ECO:0007669"/>
    <property type="project" value="UniProtKB-SubCell"/>
</dbReference>
<evidence type="ECO:0000256" key="1">
    <source>
        <dbReference type="ARBA" id="ARBA00004651"/>
    </source>
</evidence>